<feature type="compositionally biased region" description="Basic and acidic residues" evidence="1">
    <location>
        <begin position="163"/>
        <end position="174"/>
    </location>
</feature>
<evidence type="ECO:0008006" key="4">
    <source>
        <dbReference type="Google" id="ProtNLM"/>
    </source>
</evidence>
<keyword evidence="3" id="KW-1185">Reference proteome</keyword>
<sequence length="181" mass="20549">MANPQQMSSHSEQPCSEQAQTSKFKKRAVYGHKRAKTSCHQCKNNKEPDGLLFCKNVKWGPGKKPGNYVLKHCRKKFCSQCMSKYAPLELVQELFLKKQANENMTERDEITHKLSPKIVLCIVMGLQSWKCPACTNNCECAACLRQRKRCGGDNTHSDTNNSEESKASDDGKNIERKHKVN</sequence>
<accession>X6P1Q6</accession>
<evidence type="ECO:0000313" key="3">
    <source>
        <dbReference type="Proteomes" id="UP000023152"/>
    </source>
</evidence>
<comment type="caution">
    <text evidence="2">The sequence shown here is derived from an EMBL/GenBank/DDBJ whole genome shotgun (WGS) entry which is preliminary data.</text>
</comment>
<protein>
    <recommendedName>
        <fullName evidence="4">Zinc-finger domain-containing protein</fullName>
    </recommendedName>
</protein>
<feature type="region of interest" description="Disordered" evidence="1">
    <location>
        <begin position="151"/>
        <end position="181"/>
    </location>
</feature>
<organism evidence="2 3">
    <name type="scientific">Reticulomyxa filosa</name>
    <dbReference type="NCBI Taxonomy" id="46433"/>
    <lineage>
        <taxon>Eukaryota</taxon>
        <taxon>Sar</taxon>
        <taxon>Rhizaria</taxon>
        <taxon>Retaria</taxon>
        <taxon>Foraminifera</taxon>
        <taxon>Monothalamids</taxon>
        <taxon>Reticulomyxidae</taxon>
        <taxon>Reticulomyxa</taxon>
    </lineage>
</organism>
<evidence type="ECO:0000313" key="2">
    <source>
        <dbReference type="EMBL" id="ETO32073.1"/>
    </source>
</evidence>
<proteinExistence type="predicted"/>
<evidence type="ECO:0000256" key="1">
    <source>
        <dbReference type="SAM" id="MobiDB-lite"/>
    </source>
</evidence>
<feature type="region of interest" description="Disordered" evidence="1">
    <location>
        <begin position="1"/>
        <end position="20"/>
    </location>
</feature>
<reference evidence="2 3" key="1">
    <citation type="journal article" date="2013" name="Curr. Biol.">
        <title>The Genome of the Foraminiferan Reticulomyxa filosa.</title>
        <authorList>
            <person name="Glockner G."/>
            <person name="Hulsmann N."/>
            <person name="Schleicher M."/>
            <person name="Noegel A.A."/>
            <person name="Eichinger L."/>
            <person name="Gallinger C."/>
            <person name="Pawlowski J."/>
            <person name="Sierra R."/>
            <person name="Euteneuer U."/>
            <person name="Pillet L."/>
            <person name="Moustafa A."/>
            <person name="Platzer M."/>
            <person name="Groth M."/>
            <person name="Szafranski K."/>
            <person name="Schliwa M."/>
        </authorList>
    </citation>
    <scope>NUCLEOTIDE SEQUENCE [LARGE SCALE GENOMIC DNA]</scope>
</reference>
<gene>
    <name evidence="2" type="ORF">RFI_05047</name>
</gene>
<name>X6P1Q6_RETFI</name>
<dbReference type="Proteomes" id="UP000023152">
    <property type="component" value="Unassembled WGS sequence"/>
</dbReference>
<dbReference type="OrthoDB" id="298344at2759"/>
<dbReference type="AlphaFoldDB" id="X6P1Q6"/>
<dbReference type="EMBL" id="ASPP01004507">
    <property type="protein sequence ID" value="ETO32073.1"/>
    <property type="molecule type" value="Genomic_DNA"/>
</dbReference>